<dbReference type="Gene3D" id="1.10.510.10">
    <property type="entry name" value="Transferase(Phosphotransferase) domain 1"/>
    <property type="match status" value="1"/>
</dbReference>
<dbReference type="Proteomes" id="UP001140091">
    <property type="component" value="Unassembled WGS sequence"/>
</dbReference>
<comment type="caution">
    <text evidence="1">The sequence shown here is derived from an EMBL/GenBank/DDBJ whole genome shotgun (WGS) entry which is preliminary data.</text>
</comment>
<keyword evidence="2" id="KW-1185">Reference proteome</keyword>
<dbReference type="OrthoDB" id="4062651at2759"/>
<evidence type="ECO:0000313" key="2">
    <source>
        <dbReference type="Proteomes" id="UP001140091"/>
    </source>
</evidence>
<dbReference type="AlphaFoldDB" id="A0A9W8MI29"/>
<dbReference type="InterPro" id="IPR011009">
    <property type="entry name" value="Kinase-like_dom_sf"/>
</dbReference>
<gene>
    <name evidence="1" type="ORF">H1R20_g6391</name>
</gene>
<protein>
    <submittedName>
        <fullName evidence="1">Uncharacterized protein</fullName>
    </submittedName>
</protein>
<feature type="non-terminal residue" evidence="1">
    <location>
        <position position="501"/>
    </location>
</feature>
<dbReference type="SUPFAM" id="SSF56112">
    <property type="entry name" value="Protein kinase-like (PK-like)"/>
    <property type="match status" value="1"/>
</dbReference>
<sequence length="501" mass="55694">MQVLTLPNLSGKFVDKRYNSTGVATLTNTLLDAYSVVWSKLGAAKAPSPSDFAMKEVWPEHQKRSPILCLRPSTAIGLPLCVLWDGFRTFIVNTSDPNTIPSPAGRQAGASLCETMGDSFESEDERSSVIGASLEPVVPNWRSQYRVEPYAGIVLGQIDRVLPLCIVREDNWESTTTQSDIYMKTSRSYEILVQELRSKGTCPGYLAAGAPAFLMCFLGPILLVCGGFFDGERTIVEPLIDPVIMLRGHTMTKQRRLAVVLSVLHDRLSDITKLTNTPRLYQECKLIGSEEVAQLQFQTPLTKDAFGAVNRPIFLATLHRSSTFPSIEDVVVKMVAESYGADVHQLLAKEGLAPKLYAVSSKTGIPNAYVMERLPQQWVTLYSLAEDSPSDFEQYSQGILNKLKHVITVLKQQGYVHGDFRSNNIMINTNTLGDESKVDIKIVDFDWSGKAQVAHYPGSRNPNITWPGIPGGPVEQGDDEVLFRSWWQETVKDVRKKLMVY</sequence>
<evidence type="ECO:0000313" key="1">
    <source>
        <dbReference type="EMBL" id="KAJ2930697.1"/>
    </source>
</evidence>
<proteinExistence type="predicted"/>
<name>A0A9W8MI29_9AGAR</name>
<reference evidence="1" key="1">
    <citation type="submission" date="2022-06" db="EMBL/GenBank/DDBJ databases">
        <title>Genome Sequence of Candolleomyces eurysporus.</title>
        <authorList>
            <person name="Buettner E."/>
        </authorList>
    </citation>
    <scope>NUCLEOTIDE SEQUENCE</scope>
    <source>
        <strain evidence="1">VTCC 930004</strain>
    </source>
</reference>
<accession>A0A9W8MI29</accession>
<organism evidence="1 2">
    <name type="scientific">Candolleomyces eurysporus</name>
    <dbReference type="NCBI Taxonomy" id="2828524"/>
    <lineage>
        <taxon>Eukaryota</taxon>
        <taxon>Fungi</taxon>
        <taxon>Dikarya</taxon>
        <taxon>Basidiomycota</taxon>
        <taxon>Agaricomycotina</taxon>
        <taxon>Agaricomycetes</taxon>
        <taxon>Agaricomycetidae</taxon>
        <taxon>Agaricales</taxon>
        <taxon>Agaricineae</taxon>
        <taxon>Psathyrellaceae</taxon>
        <taxon>Candolleomyces</taxon>
    </lineage>
</organism>
<dbReference type="EMBL" id="JANBPK010000824">
    <property type="protein sequence ID" value="KAJ2930697.1"/>
    <property type="molecule type" value="Genomic_DNA"/>
</dbReference>